<accession>A0AAF3F8J2</accession>
<organism evidence="2 3">
    <name type="scientific">Mesorhabditis belari</name>
    <dbReference type="NCBI Taxonomy" id="2138241"/>
    <lineage>
        <taxon>Eukaryota</taxon>
        <taxon>Metazoa</taxon>
        <taxon>Ecdysozoa</taxon>
        <taxon>Nematoda</taxon>
        <taxon>Chromadorea</taxon>
        <taxon>Rhabditida</taxon>
        <taxon>Rhabditina</taxon>
        <taxon>Rhabditomorpha</taxon>
        <taxon>Rhabditoidea</taxon>
        <taxon>Rhabditidae</taxon>
        <taxon>Mesorhabditinae</taxon>
        <taxon>Mesorhabditis</taxon>
    </lineage>
</organism>
<keyword evidence="2" id="KW-1185">Reference proteome</keyword>
<evidence type="ECO:0000313" key="3">
    <source>
        <dbReference type="WBParaSite" id="MBELARI_LOCUS3145"/>
    </source>
</evidence>
<keyword evidence="1" id="KW-1133">Transmembrane helix</keyword>
<feature type="transmembrane region" description="Helical" evidence="1">
    <location>
        <begin position="52"/>
        <end position="75"/>
    </location>
</feature>
<keyword evidence="1" id="KW-0472">Membrane</keyword>
<protein>
    <submittedName>
        <fullName evidence="3">Uncharacterized protein</fullName>
    </submittedName>
</protein>
<reference evidence="3" key="1">
    <citation type="submission" date="2024-02" db="UniProtKB">
        <authorList>
            <consortium name="WormBaseParasite"/>
        </authorList>
    </citation>
    <scope>IDENTIFICATION</scope>
</reference>
<sequence length="151" mass="16776">MMVIASLLSLIANQNWQLVNENGEEVENETNLNTTVYVDPNDGLNLNVTDPFSTITFGMLILSLLTTSLAAFFSASNHHLSCPIRLLAAAENLNKFIFALCYFLAQICDQPWVSVSCTDTISNTFSTIYSIADEYNLCDIAQYCQCLISIR</sequence>
<evidence type="ECO:0000313" key="2">
    <source>
        <dbReference type="Proteomes" id="UP000887575"/>
    </source>
</evidence>
<dbReference type="Proteomes" id="UP000887575">
    <property type="component" value="Unassembled WGS sequence"/>
</dbReference>
<dbReference type="AlphaFoldDB" id="A0AAF3F8J2"/>
<name>A0AAF3F8J2_9BILA</name>
<dbReference type="WBParaSite" id="MBELARI_LOCUS3145">
    <property type="protein sequence ID" value="MBELARI_LOCUS3145"/>
    <property type="gene ID" value="MBELARI_LOCUS3145"/>
</dbReference>
<keyword evidence="1" id="KW-0812">Transmembrane</keyword>
<proteinExistence type="predicted"/>
<evidence type="ECO:0000256" key="1">
    <source>
        <dbReference type="SAM" id="Phobius"/>
    </source>
</evidence>